<dbReference type="Gene3D" id="3.40.50.800">
    <property type="entry name" value="Anticodon-binding domain"/>
    <property type="match status" value="1"/>
</dbReference>
<keyword evidence="1" id="KW-0648">Protein biosynthesis</keyword>
<dbReference type="Gene3D" id="3.30.930.10">
    <property type="entry name" value="Bira Bifunctional Protein, Domain 2"/>
    <property type="match status" value="1"/>
</dbReference>
<keyword evidence="4" id="KW-0436">Ligase</keyword>
<dbReference type="AlphaFoldDB" id="A0A523WBD3"/>
<name>A0A523WBD3_UNCAE</name>
<dbReference type="Proteomes" id="UP000319130">
    <property type="component" value="Unassembled WGS sequence"/>
</dbReference>
<organism evidence="4 5">
    <name type="scientific">Aerophobetes bacterium</name>
    <dbReference type="NCBI Taxonomy" id="2030807"/>
    <lineage>
        <taxon>Bacteria</taxon>
        <taxon>Candidatus Aerophobota</taxon>
    </lineage>
</organism>
<dbReference type="PANTHER" id="PTHR11451">
    <property type="entry name" value="THREONINE-TRNA LIGASE"/>
    <property type="match status" value="1"/>
</dbReference>
<dbReference type="InterPro" id="IPR047246">
    <property type="entry name" value="ThrRS_anticodon"/>
</dbReference>
<dbReference type="FunFam" id="3.40.50.800:FF:000001">
    <property type="entry name" value="Threonine--tRNA ligase"/>
    <property type="match status" value="1"/>
</dbReference>
<evidence type="ECO:0000313" key="5">
    <source>
        <dbReference type="Proteomes" id="UP000319130"/>
    </source>
</evidence>
<gene>
    <name evidence="4" type="ORF">E3J48_01255</name>
</gene>
<evidence type="ECO:0000256" key="2">
    <source>
        <dbReference type="ARBA" id="ARBA00023146"/>
    </source>
</evidence>
<protein>
    <submittedName>
        <fullName evidence="4">Threonine--tRNA ligase</fullName>
    </submittedName>
</protein>
<evidence type="ECO:0000256" key="1">
    <source>
        <dbReference type="ARBA" id="ARBA00022917"/>
    </source>
</evidence>
<evidence type="ECO:0000313" key="4">
    <source>
        <dbReference type="EMBL" id="TET64324.1"/>
    </source>
</evidence>
<dbReference type="EMBL" id="SOIZ01000057">
    <property type="protein sequence ID" value="TET64324.1"/>
    <property type="molecule type" value="Genomic_DNA"/>
</dbReference>
<dbReference type="PANTHER" id="PTHR11451:SF44">
    <property type="entry name" value="THREONINE--TRNA LIGASE, CHLOROPLASTIC_MITOCHONDRIAL 2"/>
    <property type="match status" value="1"/>
</dbReference>
<evidence type="ECO:0000259" key="3">
    <source>
        <dbReference type="Pfam" id="PF03129"/>
    </source>
</evidence>
<comment type="caution">
    <text evidence="4">The sequence shown here is derived from an EMBL/GenBank/DDBJ whole genome shotgun (WGS) entry which is preliminary data.</text>
</comment>
<dbReference type="GO" id="GO:0004829">
    <property type="term" value="F:threonine-tRNA ligase activity"/>
    <property type="evidence" value="ECO:0007669"/>
    <property type="project" value="TreeGrafter"/>
</dbReference>
<dbReference type="InterPro" id="IPR045864">
    <property type="entry name" value="aa-tRNA-synth_II/BPL/LPL"/>
</dbReference>
<reference evidence="4 5" key="1">
    <citation type="submission" date="2019-03" db="EMBL/GenBank/DDBJ databases">
        <title>Metabolic potential of uncultured bacteria and archaea associated with petroleum seepage in deep-sea sediments.</title>
        <authorList>
            <person name="Dong X."/>
            <person name="Hubert C."/>
        </authorList>
    </citation>
    <scope>NUCLEOTIDE SEQUENCE [LARGE SCALE GENOMIC DNA]</scope>
    <source>
        <strain evidence="4">E29_bin52</strain>
    </source>
</reference>
<dbReference type="GO" id="GO:0005829">
    <property type="term" value="C:cytosol"/>
    <property type="evidence" value="ECO:0007669"/>
    <property type="project" value="TreeGrafter"/>
</dbReference>
<dbReference type="CDD" id="cd00860">
    <property type="entry name" value="ThrRS_anticodon"/>
    <property type="match status" value="1"/>
</dbReference>
<keyword evidence="2" id="KW-0030">Aminoacyl-tRNA synthetase</keyword>
<proteinExistence type="predicted"/>
<dbReference type="InterPro" id="IPR036621">
    <property type="entry name" value="Anticodon-bd_dom_sf"/>
</dbReference>
<dbReference type="InterPro" id="IPR004154">
    <property type="entry name" value="Anticodon-bd"/>
</dbReference>
<dbReference type="GO" id="GO:0006435">
    <property type="term" value="P:threonyl-tRNA aminoacylation"/>
    <property type="evidence" value="ECO:0007669"/>
    <property type="project" value="TreeGrafter"/>
</dbReference>
<feature type="non-terminal residue" evidence="4">
    <location>
        <position position="1"/>
    </location>
</feature>
<dbReference type="Pfam" id="PF03129">
    <property type="entry name" value="HGTP_anticodon"/>
    <property type="match status" value="1"/>
</dbReference>
<feature type="domain" description="Anticodon-binding" evidence="3">
    <location>
        <begin position="34"/>
        <end position="123"/>
    </location>
</feature>
<sequence>VMVHRVVLGTIERFLGILIEHVGGAFPLWLSPVQVRILTVTEKENSFAENLHQQMVNKGVRSEMDLRNELLGFKVRQAELDKIPYMLIIGQKEAQKGTVTARKRNGDNLRDIKPEDFIQTVTEAVKEKRIEI</sequence>
<accession>A0A523WBD3</accession>
<dbReference type="SUPFAM" id="SSF52954">
    <property type="entry name" value="Class II aaRS ABD-related"/>
    <property type="match status" value="1"/>
</dbReference>